<organism evidence="1 2">
    <name type="scientific">Nocardiopsis mangrovi</name>
    <dbReference type="NCBI Taxonomy" id="1179818"/>
    <lineage>
        <taxon>Bacteria</taxon>
        <taxon>Bacillati</taxon>
        <taxon>Actinomycetota</taxon>
        <taxon>Actinomycetes</taxon>
        <taxon>Streptosporangiales</taxon>
        <taxon>Nocardiopsidaceae</taxon>
        <taxon>Nocardiopsis</taxon>
    </lineage>
</organism>
<dbReference type="Proteomes" id="UP001595923">
    <property type="component" value="Unassembled WGS sequence"/>
</dbReference>
<sequence length="119" mass="13729">MQDERGRVFRQAWIDGVNAYYPGEPKPGYITPWEDTPDWEREAATAVYDQVSAFITVTNGAAARLTAEQKGRFVALCWTGQIFKHFADPKPSYVADWEQLPEWQRKTDSGIFERIEQDL</sequence>
<evidence type="ECO:0000313" key="1">
    <source>
        <dbReference type="EMBL" id="MFC4560315.1"/>
    </source>
</evidence>
<proteinExistence type="predicted"/>
<evidence type="ECO:0000313" key="2">
    <source>
        <dbReference type="Proteomes" id="UP001595923"/>
    </source>
</evidence>
<name>A0ABV9DN37_9ACTN</name>
<reference evidence="2" key="1">
    <citation type="journal article" date="2019" name="Int. J. Syst. Evol. Microbiol.">
        <title>The Global Catalogue of Microorganisms (GCM) 10K type strain sequencing project: providing services to taxonomists for standard genome sequencing and annotation.</title>
        <authorList>
            <consortium name="The Broad Institute Genomics Platform"/>
            <consortium name="The Broad Institute Genome Sequencing Center for Infectious Disease"/>
            <person name="Wu L."/>
            <person name="Ma J."/>
        </authorList>
    </citation>
    <scope>NUCLEOTIDE SEQUENCE [LARGE SCALE GENOMIC DNA]</scope>
    <source>
        <strain evidence="2">XZYJ18</strain>
    </source>
</reference>
<protein>
    <submittedName>
        <fullName evidence="1">Uncharacterized protein</fullName>
    </submittedName>
</protein>
<keyword evidence="2" id="KW-1185">Reference proteome</keyword>
<gene>
    <name evidence="1" type="ORF">ACFO4E_00440</name>
</gene>
<dbReference type="EMBL" id="JBHSFQ010000001">
    <property type="protein sequence ID" value="MFC4560315.1"/>
    <property type="molecule type" value="Genomic_DNA"/>
</dbReference>
<accession>A0ABV9DN37</accession>
<comment type="caution">
    <text evidence="1">The sequence shown here is derived from an EMBL/GenBank/DDBJ whole genome shotgun (WGS) entry which is preliminary data.</text>
</comment>
<dbReference type="RefSeq" id="WP_378570362.1">
    <property type="nucleotide sequence ID" value="NZ_JBHSFQ010000001.1"/>
</dbReference>